<proteinExistence type="predicted"/>
<dbReference type="SUPFAM" id="SSF103247">
    <property type="entry name" value="TT1751-like"/>
    <property type="match status" value="1"/>
</dbReference>
<organism evidence="2 3">
    <name type="scientific">Candidatus Thiodiazotropha endoloripes</name>
    <dbReference type="NCBI Taxonomy" id="1818881"/>
    <lineage>
        <taxon>Bacteria</taxon>
        <taxon>Pseudomonadati</taxon>
        <taxon>Pseudomonadota</taxon>
        <taxon>Gammaproteobacteria</taxon>
        <taxon>Chromatiales</taxon>
        <taxon>Sedimenticolaceae</taxon>
        <taxon>Candidatus Thiodiazotropha</taxon>
    </lineage>
</organism>
<sequence length="172" mass="18620">MKNPTFTAALLGALFSFNTTFAFSAESGDQDDPTDTPAIVVEQTIQHDYNKALDIVRQQLKDDGWKLIAEINLGTRLAKKGVEVPGGLVIFKLTSGKNAVPLLAADETRYVSAMMPCGLSVYGKQDGTVVISRMNFEMMSSMLEPKVAKVMTKSIAKLNKTVESAIAKMAVN</sequence>
<dbReference type="AlphaFoldDB" id="A0A1E2UP70"/>
<dbReference type="InterPro" id="IPR035923">
    <property type="entry name" value="TT1751-like_sf"/>
</dbReference>
<feature type="signal peptide" evidence="1">
    <location>
        <begin position="1"/>
        <end position="24"/>
    </location>
</feature>
<dbReference type="CDD" id="cd14797">
    <property type="entry name" value="DUF302"/>
    <property type="match status" value="1"/>
</dbReference>
<evidence type="ECO:0000256" key="1">
    <source>
        <dbReference type="SAM" id="SignalP"/>
    </source>
</evidence>
<keyword evidence="3" id="KW-1185">Reference proteome</keyword>
<protein>
    <submittedName>
        <fullName evidence="2">Uncharacterized protein</fullName>
    </submittedName>
</protein>
<dbReference type="RefSeq" id="WP_069002715.1">
    <property type="nucleotide sequence ID" value="NZ_LVJW01000006.1"/>
</dbReference>
<dbReference type="Proteomes" id="UP000094849">
    <property type="component" value="Unassembled WGS sequence"/>
</dbReference>
<dbReference type="STRING" id="1818881.A3196_05970"/>
<accession>A0A1E2UP70</accession>
<evidence type="ECO:0000313" key="2">
    <source>
        <dbReference type="EMBL" id="ODB96344.1"/>
    </source>
</evidence>
<comment type="caution">
    <text evidence="2">The sequence shown here is derived from an EMBL/GenBank/DDBJ whole genome shotgun (WGS) entry which is preliminary data.</text>
</comment>
<dbReference type="PANTHER" id="PTHR38342:SF1">
    <property type="entry name" value="SLR5037 PROTEIN"/>
    <property type="match status" value="1"/>
</dbReference>
<feature type="chain" id="PRO_5009119061" evidence="1">
    <location>
        <begin position="25"/>
        <end position="172"/>
    </location>
</feature>
<dbReference type="Gene3D" id="3.30.310.70">
    <property type="entry name" value="TT1751-like domain"/>
    <property type="match status" value="1"/>
</dbReference>
<dbReference type="EMBL" id="LVJZ01000003">
    <property type="protein sequence ID" value="ODB96344.1"/>
    <property type="molecule type" value="Genomic_DNA"/>
</dbReference>
<reference evidence="2 3" key="1">
    <citation type="submission" date="2016-03" db="EMBL/GenBank/DDBJ databases">
        <title>Chemosynthetic sulphur-oxidizing symbionts of marine invertebrate animals are capable of nitrogen fixation.</title>
        <authorList>
            <person name="Petersen J.M."/>
            <person name="Kemper A."/>
            <person name="Gruber-Vodicka H."/>
            <person name="Cardini U."/>
            <person name="Geest Mvander."/>
            <person name="Kleiner M."/>
            <person name="Bulgheresi S."/>
            <person name="Fussmann M."/>
            <person name="Herbold C."/>
            <person name="Seah B.K.B."/>
            <person name="Antony C.Paul."/>
            <person name="Liu D."/>
            <person name="Belitz A."/>
            <person name="Weber M."/>
        </authorList>
    </citation>
    <scope>NUCLEOTIDE SEQUENCE [LARGE SCALE GENOMIC DNA]</scope>
    <source>
        <strain evidence="2">G_D</strain>
    </source>
</reference>
<evidence type="ECO:0000313" key="3">
    <source>
        <dbReference type="Proteomes" id="UP000094849"/>
    </source>
</evidence>
<gene>
    <name evidence="2" type="ORF">A3196_05970</name>
</gene>
<keyword evidence="1" id="KW-0732">Signal</keyword>
<dbReference type="PANTHER" id="PTHR38342">
    <property type="entry name" value="SLR5037 PROTEIN"/>
    <property type="match status" value="1"/>
</dbReference>
<name>A0A1E2UP70_9GAMM</name>
<dbReference type="InterPro" id="IPR005180">
    <property type="entry name" value="DUF302"/>
</dbReference>